<comment type="similarity">
    <text evidence="2 7">Belongs to the group II decarboxylase family.</text>
</comment>
<dbReference type="Pfam" id="PF00282">
    <property type="entry name" value="Pyridoxal_deC"/>
    <property type="match status" value="1"/>
</dbReference>
<keyword evidence="4 6" id="KW-0663">Pyridoxal phosphate</keyword>
<dbReference type="EMBL" id="MUBK01000018">
    <property type="protein sequence ID" value="OTA19500.1"/>
    <property type="molecule type" value="Genomic_DNA"/>
</dbReference>
<evidence type="ECO:0000256" key="6">
    <source>
        <dbReference type="PIRSR" id="PIRSR602129-50"/>
    </source>
</evidence>
<dbReference type="GO" id="GO:0016831">
    <property type="term" value="F:carboxy-lyase activity"/>
    <property type="evidence" value="ECO:0007669"/>
    <property type="project" value="UniProtKB-KW"/>
</dbReference>
<dbReference type="PANTHER" id="PTHR11999">
    <property type="entry name" value="GROUP II PYRIDOXAL-5-PHOSPHATE DECARBOXYLASE"/>
    <property type="match status" value="1"/>
</dbReference>
<feature type="modified residue" description="N6-(pyridoxal phosphate)lysine" evidence="6">
    <location>
        <position position="292"/>
    </location>
</feature>
<dbReference type="Gene3D" id="3.40.640.10">
    <property type="entry name" value="Type I PLP-dependent aspartate aminotransferase-like (Major domain)"/>
    <property type="match status" value="1"/>
</dbReference>
<dbReference type="Gene3D" id="3.90.1150.10">
    <property type="entry name" value="Aspartate Aminotransferase, domain 1"/>
    <property type="match status" value="1"/>
</dbReference>
<dbReference type="InterPro" id="IPR015424">
    <property type="entry name" value="PyrdxlP-dep_Trfase"/>
</dbReference>
<evidence type="ECO:0000256" key="3">
    <source>
        <dbReference type="ARBA" id="ARBA00022793"/>
    </source>
</evidence>
<keyword evidence="5 7" id="KW-0456">Lyase</keyword>
<gene>
    <name evidence="8" type="ORF">Xbed_02356</name>
</gene>
<evidence type="ECO:0000256" key="7">
    <source>
        <dbReference type="RuleBase" id="RU000382"/>
    </source>
</evidence>
<evidence type="ECO:0000313" key="8">
    <source>
        <dbReference type="EMBL" id="OTA19500.1"/>
    </source>
</evidence>
<evidence type="ECO:0000256" key="1">
    <source>
        <dbReference type="ARBA" id="ARBA00001933"/>
    </source>
</evidence>
<accession>A0A1Y2SPC4</accession>
<dbReference type="SUPFAM" id="SSF53383">
    <property type="entry name" value="PLP-dependent transferases"/>
    <property type="match status" value="1"/>
</dbReference>
<dbReference type="InterPro" id="IPR015421">
    <property type="entry name" value="PyrdxlP-dep_Trfase_major"/>
</dbReference>
<dbReference type="PANTHER" id="PTHR11999:SF70">
    <property type="entry name" value="MIP05841P"/>
    <property type="match status" value="1"/>
</dbReference>
<evidence type="ECO:0000256" key="2">
    <source>
        <dbReference type="ARBA" id="ARBA00009533"/>
    </source>
</evidence>
<reference evidence="8 9" key="1">
    <citation type="submission" date="2017-01" db="EMBL/GenBank/DDBJ databases">
        <title>Deconstructing symbiosis and pathogenesis requirements using a combined genomic-metabolomic approach.</title>
        <authorList>
            <person name="Tobias N.J."/>
            <person name="Wolff H."/>
            <person name="Djahanschiri B."/>
            <person name="Ebersberger I."/>
            <person name="Bode H.B."/>
        </authorList>
    </citation>
    <scope>NUCLEOTIDE SEQUENCE [LARGE SCALE GENOMIC DNA]</scope>
    <source>
        <strain evidence="8 9">DSM 4764</strain>
    </source>
</reference>
<evidence type="ECO:0000256" key="5">
    <source>
        <dbReference type="ARBA" id="ARBA00023239"/>
    </source>
</evidence>
<dbReference type="RefSeq" id="WP_086113098.1">
    <property type="nucleotide sequence ID" value="NZ_CAWNHF010000090.1"/>
</dbReference>
<dbReference type="InterPro" id="IPR002129">
    <property type="entry name" value="PyrdxlP-dep_de-COase"/>
</dbReference>
<proteinExistence type="inferred from homology"/>
<name>A0A1Y2SPC4_9GAMM</name>
<dbReference type="AlphaFoldDB" id="A0A1Y2SPC4"/>
<dbReference type="GO" id="GO:0019752">
    <property type="term" value="P:carboxylic acid metabolic process"/>
    <property type="evidence" value="ECO:0007669"/>
    <property type="project" value="InterPro"/>
</dbReference>
<comment type="cofactor">
    <cofactor evidence="1 6 7">
        <name>pyridoxal 5'-phosphate</name>
        <dbReference type="ChEBI" id="CHEBI:597326"/>
    </cofactor>
</comment>
<dbReference type="InterPro" id="IPR015422">
    <property type="entry name" value="PyrdxlP-dep_Trfase_small"/>
</dbReference>
<keyword evidence="3" id="KW-0210">Decarboxylase</keyword>
<sequence length="461" mass="50285">MKDPIRDASLSAVKTASEIAYNYVSEVRNQRVFPDGDALSGLKNFDKPLPQKGSHCQQVLEQLHAYGSPATVATTGGRYFGLVVGGSTPAAMGANIITSAWDQIALMESSSPVANQLEKIAGRWVLELLNLPSEAFVGFVTGTTMAHVSALAAARHYLYQKQGHDLAEQGLHNAPELKVVLSEAAHISVLKALRLLGFGRSQFIFVPCDHQGRIIESAVPAFSDNMILVLQAGNVNSGSSDNFNALIPQAKKAGSWVHVDGAFGLWARASREKSALVEGVEIADSWAVDAHKWLNTPYDCGMCIVRHKQASREVMTTSAAYVETQDMWQAKDMLPEFSRRARAVEVWAAIAELGSQGIEELVDRCCLYTKMLEKGLKSLGFDVLNDVVLNQVVACLPDINLQRAMLQKVQQSGECWFGHTTWQGREAIRLSVSSWATTEDDIQRSLTAISAAMDEVKQPVN</sequence>
<evidence type="ECO:0000256" key="4">
    <source>
        <dbReference type="ARBA" id="ARBA00022898"/>
    </source>
</evidence>
<keyword evidence="9" id="KW-1185">Reference proteome</keyword>
<dbReference type="STRING" id="40578.Xbed_02356"/>
<dbReference type="GO" id="GO:0030170">
    <property type="term" value="F:pyridoxal phosphate binding"/>
    <property type="evidence" value="ECO:0007669"/>
    <property type="project" value="InterPro"/>
</dbReference>
<dbReference type="InterPro" id="IPR010977">
    <property type="entry name" value="Aromatic_deC"/>
</dbReference>
<comment type="caution">
    <text evidence="8">The sequence shown here is derived from an EMBL/GenBank/DDBJ whole genome shotgun (WGS) entry which is preliminary data.</text>
</comment>
<dbReference type="OrthoDB" id="9803665at2"/>
<protein>
    <submittedName>
        <fullName evidence="8">Putative decarboxylase involved in desferrioxamine biosynthesis</fullName>
    </submittedName>
</protein>
<organism evidence="8 9">
    <name type="scientific">Xenorhabdus beddingii</name>
    <dbReference type="NCBI Taxonomy" id="40578"/>
    <lineage>
        <taxon>Bacteria</taxon>
        <taxon>Pseudomonadati</taxon>
        <taxon>Pseudomonadota</taxon>
        <taxon>Gammaproteobacteria</taxon>
        <taxon>Enterobacterales</taxon>
        <taxon>Morganellaceae</taxon>
        <taxon>Xenorhabdus</taxon>
    </lineage>
</organism>
<dbReference type="Proteomes" id="UP000194204">
    <property type="component" value="Unassembled WGS sequence"/>
</dbReference>
<evidence type="ECO:0000313" key="9">
    <source>
        <dbReference type="Proteomes" id="UP000194204"/>
    </source>
</evidence>